<reference evidence="2" key="1">
    <citation type="journal article" date="2021" name="Front. Microbiol.">
        <title>Comprehensive Comparative Genomics and Phenotyping of Methylobacterium Species.</title>
        <authorList>
            <person name="Alessa O."/>
            <person name="Ogura Y."/>
            <person name="Fujitani Y."/>
            <person name="Takami H."/>
            <person name="Hayashi T."/>
            <person name="Sahin N."/>
            <person name="Tani A."/>
        </authorList>
    </citation>
    <scope>NUCLEOTIDE SEQUENCE</scope>
    <source>
        <strain evidence="2">DSM 23674</strain>
    </source>
</reference>
<organism evidence="2 3">
    <name type="scientific">Methylobacterium thuringiense</name>
    <dbReference type="NCBI Taxonomy" id="1003091"/>
    <lineage>
        <taxon>Bacteria</taxon>
        <taxon>Pseudomonadati</taxon>
        <taxon>Pseudomonadota</taxon>
        <taxon>Alphaproteobacteria</taxon>
        <taxon>Hyphomicrobiales</taxon>
        <taxon>Methylobacteriaceae</taxon>
        <taxon>Methylobacterium</taxon>
    </lineage>
</organism>
<proteinExistence type="predicted"/>
<feature type="compositionally biased region" description="Basic and acidic residues" evidence="1">
    <location>
        <begin position="42"/>
        <end position="66"/>
    </location>
</feature>
<comment type="caution">
    <text evidence="2">The sequence shown here is derived from an EMBL/GenBank/DDBJ whole genome shotgun (WGS) entry which is preliminary data.</text>
</comment>
<gene>
    <name evidence="2" type="ORF">EKPJFOCH_3948</name>
</gene>
<keyword evidence="3" id="KW-1185">Reference proteome</keyword>
<sequence>MGTLVLHEEPLVLCVEAREAAAAVAQDHGDPLGRHRAGHQAGIRERTARRGDREHGIAVASARDRDRKARQIRCLVDLSRDHA</sequence>
<name>A0ABQ4TPZ6_9HYPH</name>
<evidence type="ECO:0000256" key="1">
    <source>
        <dbReference type="SAM" id="MobiDB-lite"/>
    </source>
</evidence>
<reference evidence="2" key="2">
    <citation type="submission" date="2021-08" db="EMBL/GenBank/DDBJ databases">
        <authorList>
            <person name="Tani A."/>
            <person name="Ola A."/>
            <person name="Ogura Y."/>
            <person name="Katsura K."/>
            <person name="Hayashi T."/>
        </authorList>
    </citation>
    <scope>NUCLEOTIDE SEQUENCE</scope>
    <source>
        <strain evidence="2">DSM 23674</strain>
    </source>
</reference>
<protein>
    <submittedName>
        <fullName evidence="2">Uncharacterized protein</fullName>
    </submittedName>
</protein>
<accession>A0ABQ4TPZ6</accession>
<dbReference type="Proteomes" id="UP001055101">
    <property type="component" value="Unassembled WGS sequence"/>
</dbReference>
<feature type="region of interest" description="Disordered" evidence="1">
    <location>
        <begin position="26"/>
        <end position="66"/>
    </location>
</feature>
<evidence type="ECO:0000313" key="2">
    <source>
        <dbReference type="EMBL" id="GJE57433.1"/>
    </source>
</evidence>
<evidence type="ECO:0000313" key="3">
    <source>
        <dbReference type="Proteomes" id="UP001055101"/>
    </source>
</evidence>
<dbReference type="EMBL" id="BPRA01000023">
    <property type="protein sequence ID" value="GJE57433.1"/>
    <property type="molecule type" value="Genomic_DNA"/>
</dbReference>